<gene>
    <name evidence="1" type="ORF">FGD71_035105</name>
</gene>
<dbReference type="AlphaFoldDB" id="A0A505D554"/>
<sequence length="106" mass="11603">MAAAIDSQSVMVTQADTHDAVAAKEILLRLRLMHPQIAVVWADSIYGGTLVDWAKSFLNLTVKTVSGPEGRRSSLRGRPPDRLRVVHADPIRLCCPVDQVRECPGT</sequence>
<evidence type="ECO:0000313" key="2">
    <source>
        <dbReference type="Proteomes" id="UP000317378"/>
    </source>
</evidence>
<dbReference type="EMBL" id="VCHX02000236">
    <property type="protein sequence ID" value="TPQ17680.1"/>
    <property type="molecule type" value="Genomic_DNA"/>
</dbReference>
<protein>
    <submittedName>
        <fullName evidence="1">Transposase</fullName>
    </submittedName>
</protein>
<proteinExistence type="predicted"/>
<keyword evidence="2" id="KW-1185">Reference proteome</keyword>
<evidence type="ECO:0000313" key="1">
    <source>
        <dbReference type="EMBL" id="TPQ17680.1"/>
    </source>
</evidence>
<comment type="caution">
    <text evidence="1">The sequence shown here is derived from an EMBL/GenBank/DDBJ whole genome shotgun (WGS) entry which is preliminary data.</text>
</comment>
<accession>A0A505D554</accession>
<dbReference type="Proteomes" id="UP000317378">
    <property type="component" value="Unassembled WGS sequence"/>
</dbReference>
<name>A0A505D554_9ACTN</name>
<organism evidence="1 2">
    <name type="scientific">Streptomyces sporangiiformans</name>
    <dbReference type="NCBI Taxonomy" id="2315329"/>
    <lineage>
        <taxon>Bacteria</taxon>
        <taxon>Bacillati</taxon>
        <taxon>Actinomycetota</taxon>
        <taxon>Actinomycetes</taxon>
        <taxon>Kitasatosporales</taxon>
        <taxon>Streptomycetaceae</taxon>
        <taxon>Streptomyces</taxon>
    </lineage>
</organism>
<reference evidence="1 2" key="1">
    <citation type="submission" date="2019-06" db="EMBL/GenBank/DDBJ databases">
        <title>Streptomyces sporangiiformans sp. nov., a novel actinomycete isolated from soil in Mount Song.</title>
        <authorList>
            <person name="Han L."/>
        </authorList>
    </citation>
    <scope>NUCLEOTIDE SEQUENCE [LARGE SCALE GENOMIC DNA]</scope>
    <source>
        <strain evidence="1 2">NEAU-SSA 1</strain>
    </source>
</reference>